<evidence type="ECO:0000259" key="10">
    <source>
        <dbReference type="Pfam" id="PF13966"/>
    </source>
</evidence>
<evidence type="ECO:0000256" key="9">
    <source>
        <dbReference type="SAM" id="Phobius"/>
    </source>
</evidence>
<keyword evidence="7" id="KW-0811">Translocation</keyword>
<feature type="transmembrane region" description="Helical" evidence="9">
    <location>
        <begin position="424"/>
        <end position="444"/>
    </location>
</feature>
<protein>
    <submittedName>
        <fullName evidence="11">Preprotein translocase subunit SECY, chloroplastic</fullName>
    </submittedName>
</protein>
<comment type="subcellular location">
    <subcellularLocation>
        <location evidence="1">Plastid</location>
        <location evidence="1">Chloroplast thylakoid membrane</location>
        <topology evidence="1">Multi-pass membrane protein</topology>
    </subcellularLocation>
</comment>
<dbReference type="PANTHER" id="PTHR33116">
    <property type="entry name" value="REVERSE TRANSCRIPTASE ZINC-BINDING DOMAIN-CONTAINING PROTEIN-RELATED-RELATED"/>
    <property type="match status" value="1"/>
</dbReference>
<evidence type="ECO:0000313" key="11">
    <source>
        <dbReference type="EMBL" id="RVW25441.1"/>
    </source>
</evidence>
<dbReference type="PRINTS" id="PR00303">
    <property type="entry name" value="SECYTRNLCASE"/>
</dbReference>
<dbReference type="GO" id="GO:0015031">
    <property type="term" value="P:protein transport"/>
    <property type="evidence" value="ECO:0007669"/>
    <property type="project" value="UniProtKB-KW"/>
</dbReference>
<feature type="transmembrane region" description="Helical" evidence="9">
    <location>
        <begin position="395"/>
        <end position="412"/>
    </location>
</feature>
<dbReference type="Proteomes" id="UP000288805">
    <property type="component" value="Unassembled WGS sequence"/>
</dbReference>
<name>A0A438CQE3_VITVI</name>
<dbReference type="SUPFAM" id="SSF103491">
    <property type="entry name" value="Preprotein translocase SecY subunit"/>
    <property type="match status" value="1"/>
</dbReference>
<evidence type="ECO:0000256" key="5">
    <source>
        <dbReference type="ARBA" id="ARBA00022927"/>
    </source>
</evidence>
<evidence type="ECO:0000256" key="6">
    <source>
        <dbReference type="ARBA" id="ARBA00022989"/>
    </source>
</evidence>
<comment type="caution">
    <text evidence="11">The sequence shown here is derived from an EMBL/GenBank/DDBJ whole genome shotgun (WGS) entry which is preliminary data.</text>
</comment>
<accession>A0A438CQE3</accession>
<dbReference type="PANTHER" id="PTHR33116:SF78">
    <property type="entry name" value="OS12G0587133 PROTEIN"/>
    <property type="match status" value="1"/>
</dbReference>
<feature type="domain" description="Reverse transcriptase zinc-binding" evidence="10">
    <location>
        <begin position="226"/>
        <end position="310"/>
    </location>
</feature>
<organism evidence="11 12">
    <name type="scientific">Vitis vinifera</name>
    <name type="common">Grape</name>
    <dbReference type="NCBI Taxonomy" id="29760"/>
    <lineage>
        <taxon>Eukaryota</taxon>
        <taxon>Viridiplantae</taxon>
        <taxon>Streptophyta</taxon>
        <taxon>Embryophyta</taxon>
        <taxon>Tracheophyta</taxon>
        <taxon>Spermatophyta</taxon>
        <taxon>Magnoliopsida</taxon>
        <taxon>eudicotyledons</taxon>
        <taxon>Gunneridae</taxon>
        <taxon>Pentapetalae</taxon>
        <taxon>rosids</taxon>
        <taxon>Vitales</taxon>
        <taxon>Vitaceae</taxon>
        <taxon>Viteae</taxon>
        <taxon>Vitis</taxon>
    </lineage>
</organism>
<proteinExistence type="inferred from homology"/>
<dbReference type="InterPro" id="IPR002208">
    <property type="entry name" value="SecY/SEC61-alpha"/>
</dbReference>
<evidence type="ECO:0000256" key="4">
    <source>
        <dbReference type="ARBA" id="ARBA00022692"/>
    </source>
</evidence>
<reference evidence="11 12" key="1">
    <citation type="journal article" date="2018" name="PLoS Genet.">
        <title>Population sequencing reveals clonal diversity and ancestral inbreeding in the grapevine cultivar Chardonnay.</title>
        <authorList>
            <person name="Roach M.J."/>
            <person name="Johnson D.L."/>
            <person name="Bohlmann J."/>
            <person name="van Vuuren H.J."/>
            <person name="Jones S.J."/>
            <person name="Pretorius I.S."/>
            <person name="Schmidt S.A."/>
            <person name="Borneman A.R."/>
        </authorList>
    </citation>
    <scope>NUCLEOTIDE SEQUENCE [LARGE SCALE GENOMIC DNA]</scope>
    <source>
        <strain evidence="12">cv. Chardonnay</strain>
        <tissue evidence="11">Leaf</tissue>
    </source>
</reference>
<comment type="similarity">
    <text evidence="2">Belongs to the SecY/SEC61-alpha family.</text>
</comment>
<evidence type="ECO:0000256" key="1">
    <source>
        <dbReference type="ARBA" id="ARBA00004454"/>
    </source>
</evidence>
<dbReference type="InterPro" id="IPR026960">
    <property type="entry name" value="RVT-Znf"/>
</dbReference>
<keyword evidence="4 9" id="KW-0812">Transmembrane</keyword>
<dbReference type="PROSITE" id="PS00756">
    <property type="entry name" value="SECY_2"/>
    <property type="match status" value="1"/>
</dbReference>
<evidence type="ECO:0000313" key="12">
    <source>
        <dbReference type="Proteomes" id="UP000288805"/>
    </source>
</evidence>
<sequence>MPIYQMSIFRMPKIVARRLEKVQRDFLWGGGGGDWEGKIHLVKWEVVCTDKNKGGLGLRKITMLNKALLGKWIWRYACKKDNLWKQVITTKYVPEDLGWRSKKANGAVGVEVWKEILKESDWCWDNMVFLAGKGTKIRFWTDIWCTNTPLSHCFPHLFVMAIHRDATVEEMWDQNSGQGGCNLNFVRDFNDWELDMVGDLLYVLRGHRPSLEEDSVFWRRGRNGQFRVKEAYSLLANPNDTIFPSRCIWVDRVPTKVAFFAREVTWGKVLTLDRLQIRELQLPNCCFLRGCEEENVNHMLIHCIVVRALWDIVLGLVDVKWVFPETVKEVLTSWRSPFVGKKRKKAIGQVLFLRPYVNDFSTQWVLSSVTLLTLGSVLTTYIGERISDLKLGNGTSLLIFTSIISYLPASFGRTVAQAFQDGNYIGLVIIIISFFLLVLGIVYVQEAERKIPLNYASRYTNRTGGLQKSAYLPFKLEPVIDGRCFAELEVRKGLSGWAFGPHPLGCQGVGEEAQVAKAVDLAHVESVDKGGASFRLSLSYQKGVDSRERSLCRVPDGVLVGSGDFSLLLRIKSCLKGAAKLWRLREGMEGTAGLSRPWSFFLWHQKLLRGAVRVFALTLQCPWRIPG</sequence>
<keyword evidence="6 9" id="KW-1133">Transmembrane helix</keyword>
<dbReference type="Pfam" id="PF00344">
    <property type="entry name" value="SecY"/>
    <property type="match status" value="1"/>
</dbReference>
<gene>
    <name evidence="11" type="primary">SECY_2</name>
    <name evidence="11" type="ORF">CK203_111831</name>
</gene>
<dbReference type="InterPro" id="IPR023201">
    <property type="entry name" value="SecY_dom_sf"/>
</dbReference>
<evidence type="ECO:0000256" key="3">
    <source>
        <dbReference type="ARBA" id="ARBA00022448"/>
    </source>
</evidence>
<keyword evidence="3" id="KW-0813">Transport</keyword>
<keyword evidence="5" id="KW-0653">Protein transport</keyword>
<evidence type="ECO:0000256" key="2">
    <source>
        <dbReference type="ARBA" id="ARBA00005751"/>
    </source>
</evidence>
<keyword evidence="8 9" id="KW-0472">Membrane</keyword>
<evidence type="ECO:0000256" key="8">
    <source>
        <dbReference type="ARBA" id="ARBA00023136"/>
    </source>
</evidence>
<evidence type="ECO:0000256" key="7">
    <source>
        <dbReference type="ARBA" id="ARBA00023010"/>
    </source>
</evidence>
<dbReference type="AlphaFoldDB" id="A0A438CQE3"/>
<dbReference type="InterPro" id="IPR030659">
    <property type="entry name" value="SecY_CS"/>
</dbReference>
<dbReference type="Pfam" id="PF13966">
    <property type="entry name" value="zf-RVT"/>
    <property type="match status" value="1"/>
</dbReference>
<dbReference type="GO" id="GO:0009535">
    <property type="term" value="C:chloroplast thylakoid membrane"/>
    <property type="evidence" value="ECO:0007669"/>
    <property type="project" value="UniProtKB-SubCell"/>
</dbReference>
<dbReference type="EMBL" id="QGNW01002089">
    <property type="protein sequence ID" value="RVW25441.1"/>
    <property type="molecule type" value="Genomic_DNA"/>
</dbReference>
<feature type="transmembrane region" description="Helical" evidence="9">
    <location>
        <begin position="364"/>
        <end position="383"/>
    </location>
</feature>
<dbReference type="Gene3D" id="1.10.3370.10">
    <property type="entry name" value="SecY subunit domain"/>
    <property type="match status" value="1"/>
</dbReference>